<evidence type="ECO:0000313" key="3">
    <source>
        <dbReference type="Proteomes" id="UP000617355"/>
    </source>
</evidence>
<dbReference type="RefSeq" id="WP_188527202.1">
    <property type="nucleotide sequence ID" value="NZ_BMGI01000002.1"/>
</dbReference>
<sequence length="531" mass="52977">MARGILAGIATGIVVAGLGLGTASLVLDRVEMPGAVPAPAAQETPVNEAPEPAQGQDEAAPVEPEMPAAEDAEADGVPDAGGDAPADTSPADTPSDDPQEGDAEAEPDLSGTAAPAEAEPWADAGDTADADATNATAATDADTADAPDAMAASDAETPPADADEPRAPTPEADAPSATRPADAQTPEAEAQDDGAEAEAPAQAVSGAQDDAAPADADAPEAETDVAAAMTQPESPAAPAISESTAEMPGAPDTDAADAAEPAETTAEADPEADTPASTVITGRLPRIGDETEEEPTGEDLAEEATAEDLASAPALQRNAAPFDAPADLPLMAILLIDTGNANADLGNLPFPVSVAVDAAALDAAETIAFYRDQGLEVVTILPLPEGATAADVEINLEAYVPLLEDSVAAMAEESLGFQGLGPGAVQLAVNLAETGHGLVSFPSGLNTGHKAAQKAGVKAGLVFRDLDAEGQAAPVIRRFLDNAAFRARNESGVIVVARTRAETVQALVEWSLGTRAASVTLAPVSALLADR</sequence>
<dbReference type="Proteomes" id="UP000617355">
    <property type="component" value="Unassembled WGS sequence"/>
</dbReference>
<evidence type="ECO:0000313" key="2">
    <source>
        <dbReference type="EMBL" id="GGD33531.1"/>
    </source>
</evidence>
<dbReference type="InterPro" id="IPR006837">
    <property type="entry name" value="Divergent_DAC"/>
</dbReference>
<feature type="compositionally biased region" description="Low complexity" evidence="1">
    <location>
        <begin position="250"/>
        <end position="265"/>
    </location>
</feature>
<proteinExistence type="predicted"/>
<reference evidence="3" key="1">
    <citation type="journal article" date="2019" name="Int. J. Syst. Evol. Microbiol.">
        <title>The Global Catalogue of Microorganisms (GCM) 10K type strain sequencing project: providing services to taxonomists for standard genome sequencing and annotation.</title>
        <authorList>
            <consortium name="The Broad Institute Genomics Platform"/>
            <consortium name="The Broad Institute Genome Sequencing Center for Infectious Disease"/>
            <person name="Wu L."/>
            <person name="Ma J."/>
        </authorList>
    </citation>
    <scope>NUCLEOTIDE SEQUENCE [LARGE SCALE GENOMIC DNA]</scope>
    <source>
        <strain evidence="3">CGMCC 1.12922</strain>
    </source>
</reference>
<keyword evidence="3" id="KW-1185">Reference proteome</keyword>
<feature type="compositionally biased region" description="Low complexity" evidence="1">
    <location>
        <begin position="113"/>
        <end position="155"/>
    </location>
</feature>
<feature type="compositionally biased region" description="Low complexity" evidence="1">
    <location>
        <begin position="57"/>
        <end position="67"/>
    </location>
</feature>
<gene>
    <name evidence="2" type="primary">yibQ</name>
    <name evidence="2" type="ORF">GCM10011358_17020</name>
</gene>
<feature type="compositionally biased region" description="Acidic residues" evidence="1">
    <location>
        <begin position="94"/>
        <end position="107"/>
    </location>
</feature>
<feature type="compositionally biased region" description="Low complexity" evidence="1">
    <location>
        <begin position="77"/>
        <end position="93"/>
    </location>
</feature>
<evidence type="ECO:0000256" key="1">
    <source>
        <dbReference type="SAM" id="MobiDB-lite"/>
    </source>
</evidence>
<dbReference type="InterPro" id="IPR011330">
    <property type="entry name" value="Glyco_hydro/deAcase_b/a-brl"/>
</dbReference>
<comment type="caution">
    <text evidence="2">The sequence shown here is derived from an EMBL/GenBank/DDBJ whole genome shotgun (WGS) entry which is preliminary data.</text>
</comment>
<dbReference type="SUPFAM" id="SSF88713">
    <property type="entry name" value="Glycoside hydrolase/deacetylase"/>
    <property type="match status" value="1"/>
</dbReference>
<organism evidence="2 3">
    <name type="scientific">Sinisalibacter lacisalsi</name>
    <dbReference type="NCBI Taxonomy" id="1526570"/>
    <lineage>
        <taxon>Bacteria</taxon>
        <taxon>Pseudomonadati</taxon>
        <taxon>Pseudomonadota</taxon>
        <taxon>Alphaproteobacteria</taxon>
        <taxon>Rhodobacterales</taxon>
        <taxon>Roseobacteraceae</taxon>
        <taxon>Sinisalibacter</taxon>
    </lineage>
</organism>
<dbReference type="Gene3D" id="3.20.20.370">
    <property type="entry name" value="Glycoside hydrolase/deacetylase"/>
    <property type="match status" value="1"/>
</dbReference>
<protein>
    <recommendedName>
        <fullName evidence="4">Divergent polysaccharide deacetylase family protein</fullName>
    </recommendedName>
</protein>
<feature type="compositionally biased region" description="Low complexity" evidence="1">
    <location>
        <begin position="197"/>
        <end position="216"/>
    </location>
</feature>
<dbReference type="Pfam" id="PF04748">
    <property type="entry name" value="Polysacc_deac_2"/>
    <property type="match status" value="1"/>
</dbReference>
<name>A0ABQ1QP12_9RHOB</name>
<feature type="compositionally biased region" description="Acidic residues" evidence="1">
    <location>
        <begin position="290"/>
        <end position="306"/>
    </location>
</feature>
<dbReference type="EMBL" id="BMGI01000002">
    <property type="protein sequence ID" value="GGD33531.1"/>
    <property type="molecule type" value="Genomic_DNA"/>
</dbReference>
<feature type="region of interest" description="Disordered" evidence="1">
    <location>
        <begin position="38"/>
        <end position="308"/>
    </location>
</feature>
<evidence type="ECO:0008006" key="4">
    <source>
        <dbReference type="Google" id="ProtNLM"/>
    </source>
</evidence>
<accession>A0ABQ1QP12</accession>